<keyword evidence="3" id="KW-0472">Membrane</keyword>
<evidence type="ECO:0000256" key="2">
    <source>
        <dbReference type="ARBA" id="ARBA00023037"/>
    </source>
</evidence>
<organism evidence="6 7">
    <name type="scientific">Rotaria magnacalcarata</name>
    <dbReference type="NCBI Taxonomy" id="392030"/>
    <lineage>
        <taxon>Eukaryota</taxon>
        <taxon>Metazoa</taxon>
        <taxon>Spiralia</taxon>
        <taxon>Gnathifera</taxon>
        <taxon>Rotifera</taxon>
        <taxon>Eurotatoria</taxon>
        <taxon>Bdelloidea</taxon>
        <taxon>Philodinida</taxon>
        <taxon>Philodinidae</taxon>
        <taxon>Rotaria</taxon>
    </lineage>
</organism>
<dbReference type="SUPFAM" id="SSF69179">
    <property type="entry name" value="Integrin domains"/>
    <property type="match status" value="1"/>
</dbReference>
<evidence type="ECO:0000256" key="1">
    <source>
        <dbReference type="ARBA" id="ARBA00004479"/>
    </source>
</evidence>
<evidence type="ECO:0000259" key="5">
    <source>
        <dbReference type="Pfam" id="PF20806"/>
    </source>
</evidence>
<feature type="domain" description="Integrin alpha third immunoglobulin-like" evidence="5">
    <location>
        <begin position="23"/>
        <end position="93"/>
    </location>
</feature>
<protein>
    <recommendedName>
        <fullName evidence="5">Integrin alpha third immunoglobulin-like domain-containing protein</fullName>
    </recommendedName>
</protein>
<keyword evidence="4" id="KW-0325">Glycoprotein</keyword>
<reference evidence="6" key="1">
    <citation type="submission" date="2021-02" db="EMBL/GenBank/DDBJ databases">
        <authorList>
            <person name="Nowell W R."/>
        </authorList>
    </citation>
    <scope>NUCLEOTIDE SEQUENCE</scope>
</reference>
<dbReference type="AlphaFoldDB" id="A0A8S3I5U6"/>
<evidence type="ECO:0000256" key="4">
    <source>
        <dbReference type="ARBA" id="ARBA00023180"/>
    </source>
</evidence>
<evidence type="ECO:0000313" key="6">
    <source>
        <dbReference type="EMBL" id="CAF5192843.1"/>
    </source>
</evidence>
<dbReference type="Gene3D" id="2.60.40.1530">
    <property type="entry name" value="ntegrin, alpha v. Chain A, domain 4"/>
    <property type="match status" value="1"/>
</dbReference>
<dbReference type="InterPro" id="IPR032695">
    <property type="entry name" value="Integrin_dom_sf"/>
</dbReference>
<proteinExistence type="predicted"/>
<sequence>MTKNFILQDQSSIDRFQGSLLPVYCHGPLCKTFICHIDTLPIGHSVLIQLKASLRYNHLQSKLDRSKPFIIVSNASAQVREIPLKFSTTKSQQQPIAQLKINDDTCVVSYLHRALISVNNVYGHQHMTNTKTSINKFLAALLSRANDVDLVKMI</sequence>
<accession>A0A8S3I5U6</accession>
<dbReference type="GO" id="GO:0007229">
    <property type="term" value="P:integrin-mediated signaling pathway"/>
    <property type="evidence" value="ECO:0007669"/>
    <property type="project" value="UniProtKB-KW"/>
</dbReference>
<keyword evidence="2" id="KW-0401">Integrin</keyword>
<evidence type="ECO:0000256" key="3">
    <source>
        <dbReference type="ARBA" id="ARBA00023136"/>
    </source>
</evidence>
<dbReference type="EMBL" id="CAJOBJ010339091">
    <property type="protein sequence ID" value="CAF5192843.1"/>
    <property type="molecule type" value="Genomic_DNA"/>
</dbReference>
<dbReference type="Pfam" id="PF20806">
    <property type="entry name" value="Integrin_A_Ig_3"/>
    <property type="match status" value="1"/>
</dbReference>
<comment type="subcellular location">
    <subcellularLocation>
        <location evidence="1">Membrane</location>
        <topology evidence="1">Single-pass type I membrane protein</topology>
    </subcellularLocation>
</comment>
<dbReference type="InterPro" id="IPR048286">
    <property type="entry name" value="Integrin_alpha_Ig-like_3"/>
</dbReference>
<dbReference type="Proteomes" id="UP000681720">
    <property type="component" value="Unassembled WGS sequence"/>
</dbReference>
<gene>
    <name evidence="6" type="ORF">GIL414_LOCUS73650</name>
</gene>
<evidence type="ECO:0000313" key="7">
    <source>
        <dbReference type="Proteomes" id="UP000681720"/>
    </source>
</evidence>
<dbReference type="GO" id="GO:0016020">
    <property type="term" value="C:membrane"/>
    <property type="evidence" value="ECO:0007669"/>
    <property type="project" value="UniProtKB-SubCell"/>
</dbReference>
<name>A0A8S3I5U6_9BILA</name>
<comment type="caution">
    <text evidence="6">The sequence shown here is derived from an EMBL/GenBank/DDBJ whole genome shotgun (WGS) entry which is preliminary data.</text>
</comment>